<evidence type="ECO:0000313" key="3">
    <source>
        <dbReference type="EMBL" id="SDI97146.1"/>
    </source>
</evidence>
<dbReference type="PROSITE" id="PS50943">
    <property type="entry name" value="HTH_CROC1"/>
    <property type="match status" value="1"/>
</dbReference>
<feature type="domain" description="HTH cro/C1-type" evidence="2">
    <location>
        <begin position="4"/>
        <end position="58"/>
    </location>
</feature>
<dbReference type="InterPro" id="IPR010982">
    <property type="entry name" value="Lambda_DNA-bd_dom_sf"/>
</dbReference>
<sequence length="75" mass="8329">MDKLAKLRKKEGLTQEQLAEKVGLSTSSIAMYETGDRKPPLEKAKVLADFFGVSIEDIFFNSKPHECVVNENVSA</sequence>
<dbReference type="SMART" id="SM00530">
    <property type="entry name" value="HTH_XRE"/>
    <property type="match status" value="1"/>
</dbReference>
<dbReference type="SUPFAM" id="SSF47413">
    <property type="entry name" value="lambda repressor-like DNA-binding domains"/>
    <property type="match status" value="1"/>
</dbReference>
<reference evidence="3 4" key="1">
    <citation type="submission" date="2016-10" db="EMBL/GenBank/DDBJ databases">
        <authorList>
            <person name="de Groot N.N."/>
        </authorList>
    </citation>
    <scope>NUCLEOTIDE SEQUENCE [LARGE SCALE GENOMIC DNA]</scope>
    <source>
        <strain evidence="3 4">WG7</strain>
    </source>
</reference>
<organism evidence="3 4">
    <name type="scientific">Halanaerobium congolense</name>
    <dbReference type="NCBI Taxonomy" id="54121"/>
    <lineage>
        <taxon>Bacteria</taxon>
        <taxon>Bacillati</taxon>
        <taxon>Bacillota</taxon>
        <taxon>Clostridia</taxon>
        <taxon>Halanaerobiales</taxon>
        <taxon>Halanaerobiaceae</taxon>
        <taxon>Halanaerobium</taxon>
    </lineage>
</organism>
<evidence type="ECO:0000313" key="4">
    <source>
        <dbReference type="Proteomes" id="UP000198945"/>
    </source>
</evidence>
<dbReference type="GO" id="GO:0003677">
    <property type="term" value="F:DNA binding"/>
    <property type="evidence" value="ECO:0007669"/>
    <property type="project" value="UniProtKB-KW"/>
</dbReference>
<keyword evidence="1" id="KW-0238">DNA-binding</keyword>
<dbReference type="EMBL" id="FNEH01000021">
    <property type="protein sequence ID" value="SDI97146.1"/>
    <property type="molecule type" value="Genomic_DNA"/>
</dbReference>
<dbReference type="Pfam" id="PF01381">
    <property type="entry name" value="HTH_3"/>
    <property type="match status" value="1"/>
</dbReference>
<dbReference type="InterPro" id="IPR001387">
    <property type="entry name" value="Cro/C1-type_HTH"/>
</dbReference>
<accession>A0A1G8PY16</accession>
<dbReference type="CDD" id="cd00093">
    <property type="entry name" value="HTH_XRE"/>
    <property type="match status" value="1"/>
</dbReference>
<name>A0A1G8PY16_9FIRM</name>
<dbReference type="Proteomes" id="UP000198945">
    <property type="component" value="Unassembled WGS sequence"/>
</dbReference>
<proteinExistence type="predicted"/>
<evidence type="ECO:0000256" key="1">
    <source>
        <dbReference type="ARBA" id="ARBA00023125"/>
    </source>
</evidence>
<protein>
    <submittedName>
        <fullName evidence="3">Putative transcriptional regulator</fullName>
    </submittedName>
</protein>
<dbReference type="AlphaFoldDB" id="A0A1G8PY16"/>
<dbReference type="PANTHER" id="PTHR46558">
    <property type="entry name" value="TRACRIPTIONAL REGULATORY PROTEIN-RELATED-RELATED"/>
    <property type="match status" value="1"/>
</dbReference>
<evidence type="ECO:0000259" key="2">
    <source>
        <dbReference type="PROSITE" id="PS50943"/>
    </source>
</evidence>
<dbReference type="RefSeq" id="WP_089716437.1">
    <property type="nucleotide sequence ID" value="NZ_FNEH01000021.1"/>
</dbReference>
<gene>
    <name evidence="3" type="ORF">SAMN04515654_12163</name>
</gene>
<dbReference type="Gene3D" id="1.10.260.40">
    <property type="entry name" value="lambda repressor-like DNA-binding domains"/>
    <property type="match status" value="1"/>
</dbReference>
<dbReference type="PANTHER" id="PTHR46558:SF11">
    <property type="entry name" value="HTH-TYPE TRANSCRIPTIONAL REGULATOR XRE"/>
    <property type="match status" value="1"/>
</dbReference>